<dbReference type="CDD" id="cd00085">
    <property type="entry name" value="HNHc"/>
    <property type="match status" value="1"/>
</dbReference>
<dbReference type="InterPro" id="IPR002711">
    <property type="entry name" value="HNH"/>
</dbReference>
<evidence type="ECO:0000313" key="3">
    <source>
        <dbReference type="Proteomes" id="UP000221653"/>
    </source>
</evidence>
<dbReference type="Proteomes" id="UP000221653">
    <property type="component" value="Unassembled WGS sequence"/>
</dbReference>
<keyword evidence="2" id="KW-0540">Nuclease</keyword>
<accession>A0A2A9DPU3</accession>
<protein>
    <submittedName>
        <fullName evidence="2">HNH endonuclease</fullName>
    </submittedName>
</protein>
<name>A0A2A9DPU3_9CORY</name>
<dbReference type="GO" id="GO:0003676">
    <property type="term" value="F:nucleic acid binding"/>
    <property type="evidence" value="ECO:0007669"/>
    <property type="project" value="InterPro"/>
</dbReference>
<dbReference type="SMART" id="SM00507">
    <property type="entry name" value="HNHc"/>
    <property type="match status" value="1"/>
</dbReference>
<dbReference type="GO" id="GO:0004519">
    <property type="term" value="F:endonuclease activity"/>
    <property type="evidence" value="ECO:0007669"/>
    <property type="project" value="UniProtKB-KW"/>
</dbReference>
<dbReference type="STRING" id="1724.GCA_001044175_02330"/>
<dbReference type="Pfam" id="PF01844">
    <property type="entry name" value="HNH"/>
    <property type="match status" value="1"/>
</dbReference>
<dbReference type="EMBL" id="PDJF01000001">
    <property type="protein sequence ID" value="PFG27940.1"/>
    <property type="molecule type" value="Genomic_DNA"/>
</dbReference>
<gene>
    <name evidence="2" type="ORF">ATK06_1022</name>
</gene>
<evidence type="ECO:0000313" key="2">
    <source>
        <dbReference type="EMBL" id="PFG27940.1"/>
    </source>
</evidence>
<sequence length="319" mass="35494">MLTTYLQATRGGIALIRESGGFTLEQLVAMGATRDHAQALHDAFALFYGRTRYTAQQRRAQRTGLSLDGLLAVVTYSKRTQSVADTWKLVVELCALDGGPTEIRSVALARLREWYPPRTRKDGVYMQRPKGKSWTLSIQGSADLIASLGAQIKTLDDAENVFRDGATKFGVITNIIVPIDDLWKLKYDNPEDVTLQCTNGVTLTGTEYLQRAVGTFFRGLLWHPMKGIINAGQTQRFANPKQRLMAMINDPVCPWPGCNTPADDCQVHHIQPFSEGGRTDLDNLIMACAFHNGVNDDHREGTHWGYLDKDGPNATWQRA</sequence>
<dbReference type="OrthoDB" id="3513062at2"/>
<keyword evidence="2" id="KW-0378">Hydrolase</keyword>
<reference evidence="2 3" key="1">
    <citation type="submission" date="2017-10" db="EMBL/GenBank/DDBJ databases">
        <title>Sequencing the genomes of 1000 actinobacteria strains.</title>
        <authorList>
            <person name="Klenk H.-P."/>
        </authorList>
    </citation>
    <scope>NUCLEOTIDE SEQUENCE [LARGE SCALE GENOMIC DNA]</scope>
    <source>
        <strain evidence="2 3">DSM 20688</strain>
    </source>
</reference>
<keyword evidence="2" id="KW-0255">Endonuclease</keyword>
<dbReference type="InterPro" id="IPR003615">
    <property type="entry name" value="HNH_nuc"/>
</dbReference>
<feature type="domain" description="HNH nuclease" evidence="1">
    <location>
        <begin position="241"/>
        <end position="293"/>
    </location>
</feature>
<proteinExistence type="predicted"/>
<evidence type="ECO:0000259" key="1">
    <source>
        <dbReference type="SMART" id="SM00507"/>
    </source>
</evidence>
<dbReference type="Gene3D" id="1.10.30.50">
    <property type="match status" value="1"/>
</dbReference>
<dbReference type="GO" id="GO:0008270">
    <property type="term" value="F:zinc ion binding"/>
    <property type="evidence" value="ECO:0007669"/>
    <property type="project" value="InterPro"/>
</dbReference>
<keyword evidence="3" id="KW-1185">Reference proteome</keyword>
<organism evidence="2 3">
    <name type="scientific">Corynebacterium renale</name>
    <dbReference type="NCBI Taxonomy" id="1724"/>
    <lineage>
        <taxon>Bacteria</taxon>
        <taxon>Bacillati</taxon>
        <taxon>Actinomycetota</taxon>
        <taxon>Actinomycetes</taxon>
        <taxon>Mycobacteriales</taxon>
        <taxon>Corynebacteriaceae</taxon>
        <taxon>Corynebacterium</taxon>
    </lineage>
</organism>
<dbReference type="AlphaFoldDB" id="A0A2A9DPU3"/>
<comment type="caution">
    <text evidence="2">The sequence shown here is derived from an EMBL/GenBank/DDBJ whole genome shotgun (WGS) entry which is preliminary data.</text>
</comment>
<dbReference type="RefSeq" id="WP_098388936.1">
    <property type="nucleotide sequence ID" value="NZ_LS483464.1"/>
</dbReference>